<feature type="chain" id="PRO_5046178470" description="Cytochrome c7-like domain-containing protein" evidence="2">
    <location>
        <begin position="31"/>
        <end position="209"/>
    </location>
</feature>
<keyword evidence="4" id="KW-1185">Reference proteome</keyword>
<feature type="signal peptide" evidence="2">
    <location>
        <begin position="1"/>
        <end position="30"/>
    </location>
</feature>
<dbReference type="EMBL" id="AP025592">
    <property type="protein sequence ID" value="BDG06964.1"/>
    <property type="molecule type" value="Genomic_DNA"/>
</dbReference>
<evidence type="ECO:0000256" key="2">
    <source>
        <dbReference type="SAM" id="SignalP"/>
    </source>
</evidence>
<proteinExistence type="predicted"/>
<feature type="compositionally biased region" description="Gly residues" evidence="1">
    <location>
        <begin position="51"/>
        <end position="61"/>
    </location>
</feature>
<feature type="compositionally biased region" description="Low complexity" evidence="1">
    <location>
        <begin position="38"/>
        <end position="50"/>
    </location>
</feature>
<gene>
    <name evidence="3" type="ORF">AMPC_00770</name>
</gene>
<accession>A0ABM7X573</accession>
<evidence type="ECO:0000313" key="3">
    <source>
        <dbReference type="EMBL" id="BDG06964.1"/>
    </source>
</evidence>
<protein>
    <recommendedName>
        <fullName evidence="5">Cytochrome c7-like domain-containing protein</fullName>
    </recommendedName>
</protein>
<organism evidence="3 4">
    <name type="scientific">Anaeromyxobacter paludicola</name>
    <dbReference type="NCBI Taxonomy" id="2918171"/>
    <lineage>
        <taxon>Bacteria</taxon>
        <taxon>Pseudomonadati</taxon>
        <taxon>Myxococcota</taxon>
        <taxon>Myxococcia</taxon>
        <taxon>Myxococcales</taxon>
        <taxon>Cystobacterineae</taxon>
        <taxon>Anaeromyxobacteraceae</taxon>
        <taxon>Anaeromyxobacter</taxon>
    </lineage>
</organism>
<dbReference type="Proteomes" id="UP001162734">
    <property type="component" value="Chromosome"/>
</dbReference>
<dbReference type="SUPFAM" id="SSF48695">
    <property type="entry name" value="Multiheme cytochromes"/>
    <property type="match status" value="1"/>
</dbReference>
<keyword evidence="2" id="KW-0732">Signal</keyword>
<evidence type="ECO:0008006" key="5">
    <source>
        <dbReference type="Google" id="ProtNLM"/>
    </source>
</evidence>
<evidence type="ECO:0000313" key="4">
    <source>
        <dbReference type="Proteomes" id="UP001162734"/>
    </source>
</evidence>
<dbReference type="InterPro" id="IPR036280">
    <property type="entry name" value="Multihaem_cyt_sf"/>
</dbReference>
<dbReference type="Gene3D" id="1.10.780.10">
    <property type="entry name" value="Hydroxylamine Oxidoreductase, Chain A, domain 1"/>
    <property type="match status" value="1"/>
</dbReference>
<reference evidence="4" key="1">
    <citation type="journal article" date="2022" name="Int. J. Syst. Evol. Microbiol.">
        <title>Anaeromyxobacter oryzae sp. nov., Anaeromyxobacter diazotrophicus sp. nov. and Anaeromyxobacter paludicola sp. nov., isolated from paddy soils.</title>
        <authorList>
            <person name="Itoh H."/>
            <person name="Xu Z."/>
            <person name="Mise K."/>
            <person name="Masuda Y."/>
            <person name="Ushijima N."/>
            <person name="Hayakawa C."/>
            <person name="Shiratori Y."/>
            <person name="Senoo K."/>
        </authorList>
    </citation>
    <scope>NUCLEOTIDE SEQUENCE [LARGE SCALE GENOMIC DNA]</scope>
    <source>
        <strain evidence="4">Red630</strain>
    </source>
</reference>
<sequence>MSSFRTNSKFRFSQLTLAALIVMIPVLAHAWGSSGSTSSWGSSGSTSTWGGSSGGSWGGTGGTTQTGVVPLTLADCLQCHTSMATATGAAAVHHAIAGFSCSSCHKSGGRFLISDCTVCHSATGAAAASAHQTDTHKITYDSCGQCHHDPVAAIHWKVVAGWNGGSTMNSAVCFFCHLSSDPGVKSVVDRGVAGTQTACSSCHGQNWGH</sequence>
<name>A0ABM7X573_9BACT</name>
<feature type="region of interest" description="Disordered" evidence="1">
    <location>
        <begin position="38"/>
        <end position="61"/>
    </location>
</feature>
<evidence type="ECO:0000256" key="1">
    <source>
        <dbReference type="SAM" id="MobiDB-lite"/>
    </source>
</evidence>
<dbReference type="RefSeq" id="WP_248343543.1">
    <property type="nucleotide sequence ID" value="NZ_AP025592.1"/>
</dbReference>